<sequence>MSEQVHVNIDTSNFEVDFNEIKKEIIDFRPGYSKIKTTYPNGFWFVAELDSGTASIEINPEWLLIKKSDGTLVPQKK</sequence>
<accession>A0A8S5V5Q8</accession>
<name>A0A8S5V5Q8_9CAUD</name>
<reference evidence="1" key="1">
    <citation type="journal article" date="2021" name="Proc. Natl. Acad. Sci. U.S.A.">
        <title>A Catalog of Tens of Thousands of Viruses from Human Metagenomes Reveals Hidden Associations with Chronic Diseases.</title>
        <authorList>
            <person name="Tisza M.J."/>
            <person name="Buck C.B."/>
        </authorList>
    </citation>
    <scope>NUCLEOTIDE SEQUENCE</scope>
    <source>
        <strain evidence="1">Ctg4a4</strain>
    </source>
</reference>
<evidence type="ECO:0000313" key="1">
    <source>
        <dbReference type="EMBL" id="DAG02044.1"/>
    </source>
</evidence>
<dbReference type="EMBL" id="BK016202">
    <property type="protein sequence ID" value="DAG02044.1"/>
    <property type="molecule type" value="Genomic_DNA"/>
</dbReference>
<organism evidence="1">
    <name type="scientific">Siphoviridae sp. ctg4a4</name>
    <dbReference type="NCBI Taxonomy" id="2825602"/>
    <lineage>
        <taxon>Viruses</taxon>
        <taxon>Duplodnaviria</taxon>
        <taxon>Heunggongvirae</taxon>
        <taxon>Uroviricota</taxon>
        <taxon>Caudoviricetes</taxon>
    </lineage>
</organism>
<proteinExistence type="predicted"/>
<protein>
    <submittedName>
        <fullName evidence="1">Uncharacterized protein</fullName>
    </submittedName>
</protein>